<evidence type="ECO:0000256" key="1">
    <source>
        <dbReference type="SAM" id="MobiDB-lite"/>
    </source>
</evidence>
<keyword evidence="2" id="KW-0812">Transmembrane</keyword>
<reference evidence="4" key="2">
    <citation type="submission" date="2015-01" db="EMBL/GenBank/DDBJ databases">
        <title>Evolutionary Origins and Diversification of the Mycorrhizal Mutualists.</title>
        <authorList>
            <consortium name="DOE Joint Genome Institute"/>
            <consortium name="Mycorrhizal Genomics Consortium"/>
            <person name="Kohler A."/>
            <person name="Kuo A."/>
            <person name="Nagy L.G."/>
            <person name="Floudas D."/>
            <person name="Copeland A."/>
            <person name="Barry K.W."/>
            <person name="Cichocki N."/>
            <person name="Veneault-Fourrey C."/>
            <person name="LaButti K."/>
            <person name="Lindquist E.A."/>
            <person name="Lipzen A."/>
            <person name="Lundell T."/>
            <person name="Morin E."/>
            <person name="Murat C."/>
            <person name="Riley R."/>
            <person name="Ohm R."/>
            <person name="Sun H."/>
            <person name="Tunlid A."/>
            <person name="Henrissat B."/>
            <person name="Grigoriev I.V."/>
            <person name="Hibbett D.S."/>
            <person name="Martin F."/>
        </authorList>
    </citation>
    <scope>NUCLEOTIDE SEQUENCE [LARGE SCALE GENOMIC DNA]</scope>
    <source>
        <strain evidence="4">Ve08.2h10</strain>
    </source>
</reference>
<dbReference type="EMBL" id="KN825026">
    <property type="protein sequence ID" value="KIK95702.1"/>
    <property type="molecule type" value="Genomic_DNA"/>
</dbReference>
<feature type="compositionally biased region" description="Polar residues" evidence="1">
    <location>
        <begin position="36"/>
        <end position="47"/>
    </location>
</feature>
<feature type="transmembrane region" description="Helical" evidence="2">
    <location>
        <begin position="114"/>
        <end position="133"/>
    </location>
</feature>
<sequence>MSPFTKVRISNNGAGTSRIPAEDLQLRVHSSRESETTSAPSMDSRTPITPLPPAHHPTRQLQDDALTDFFGGRGQRMKPQHRVPPPYSPDWEGAKLPEYSLCPDVEPETVAWHMFKYGFFFPFFWAIGAYFLMSPMRVSEDWQSDRTEEEKEKILHQMRQTELKWAKRCLWALLSFFGCLVILIIAVIVYKRH</sequence>
<reference evidence="3 4" key="1">
    <citation type="submission" date="2014-04" db="EMBL/GenBank/DDBJ databases">
        <authorList>
            <consortium name="DOE Joint Genome Institute"/>
            <person name="Kuo A."/>
            <person name="Kohler A."/>
            <person name="Jargeat P."/>
            <person name="Nagy L.G."/>
            <person name="Floudas D."/>
            <person name="Copeland A."/>
            <person name="Barry K.W."/>
            <person name="Cichocki N."/>
            <person name="Veneault-Fourrey C."/>
            <person name="LaButti K."/>
            <person name="Lindquist E.A."/>
            <person name="Lipzen A."/>
            <person name="Lundell T."/>
            <person name="Morin E."/>
            <person name="Murat C."/>
            <person name="Sun H."/>
            <person name="Tunlid A."/>
            <person name="Henrissat B."/>
            <person name="Grigoriev I.V."/>
            <person name="Hibbett D.S."/>
            <person name="Martin F."/>
            <person name="Nordberg H.P."/>
            <person name="Cantor M.N."/>
            <person name="Hua S.X."/>
        </authorList>
    </citation>
    <scope>NUCLEOTIDE SEQUENCE [LARGE SCALE GENOMIC DNA]</scope>
    <source>
        <strain evidence="3 4">Ve08.2h10</strain>
    </source>
</reference>
<accession>A0A0D0DE46</accession>
<keyword evidence="4" id="KW-1185">Reference proteome</keyword>
<feature type="transmembrane region" description="Helical" evidence="2">
    <location>
        <begin position="169"/>
        <end position="190"/>
    </location>
</feature>
<gene>
    <name evidence="3" type="ORF">PAXRUDRAFT_826762</name>
</gene>
<feature type="region of interest" description="Disordered" evidence="1">
    <location>
        <begin position="1"/>
        <end position="60"/>
    </location>
</feature>
<dbReference type="HOGENOM" id="CLU_103448_0_1_1"/>
<protein>
    <submittedName>
        <fullName evidence="3">Uncharacterized protein</fullName>
    </submittedName>
</protein>
<evidence type="ECO:0000313" key="3">
    <source>
        <dbReference type="EMBL" id="KIK95702.1"/>
    </source>
</evidence>
<name>A0A0D0DE46_9AGAM</name>
<proteinExistence type="predicted"/>
<organism evidence="3 4">
    <name type="scientific">Paxillus rubicundulus Ve08.2h10</name>
    <dbReference type="NCBI Taxonomy" id="930991"/>
    <lineage>
        <taxon>Eukaryota</taxon>
        <taxon>Fungi</taxon>
        <taxon>Dikarya</taxon>
        <taxon>Basidiomycota</taxon>
        <taxon>Agaricomycotina</taxon>
        <taxon>Agaricomycetes</taxon>
        <taxon>Agaricomycetidae</taxon>
        <taxon>Boletales</taxon>
        <taxon>Paxilineae</taxon>
        <taxon>Paxillaceae</taxon>
        <taxon>Paxillus</taxon>
    </lineage>
</organism>
<dbReference type="AlphaFoldDB" id="A0A0D0DE46"/>
<keyword evidence="2" id="KW-1133">Transmembrane helix</keyword>
<dbReference type="Proteomes" id="UP000054538">
    <property type="component" value="Unassembled WGS sequence"/>
</dbReference>
<evidence type="ECO:0000313" key="4">
    <source>
        <dbReference type="Proteomes" id="UP000054538"/>
    </source>
</evidence>
<evidence type="ECO:0000256" key="2">
    <source>
        <dbReference type="SAM" id="Phobius"/>
    </source>
</evidence>
<dbReference type="OrthoDB" id="3358294at2759"/>
<keyword evidence="2" id="KW-0472">Membrane</keyword>
<dbReference type="InParanoid" id="A0A0D0DE46"/>
<feature type="compositionally biased region" description="Basic and acidic residues" evidence="1">
    <location>
        <begin position="20"/>
        <end position="35"/>
    </location>
</feature>